<evidence type="ECO:0000313" key="6">
    <source>
        <dbReference type="Proteomes" id="UP000078354"/>
    </source>
</evidence>
<evidence type="ECO:0000256" key="1">
    <source>
        <dbReference type="ARBA" id="ARBA00001917"/>
    </source>
</evidence>
<dbReference type="PANTHER" id="PTHR22893">
    <property type="entry name" value="NADH OXIDOREDUCTASE-RELATED"/>
    <property type="match status" value="1"/>
</dbReference>
<evidence type="ECO:0000313" key="5">
    <source>
        <dbReference type="EMBL" id="ANJ57086.1"/>
    </source>
</evidence>
<organism evidence="5 6">
    <name type="scientific">Pseudomonas silesiensis</name>
    <dbReference type="NCBI Taxonomy" id="1853130"/>
    <lineage>
        <taxon>Bacteria</taxon>
        <taxon>Pseudomonadati</taxon>
        <taxon>Pseudomonadota</taxon>
        <taxon>Gammaproteobacteria</taxon>
        <taxon>Pseudomonadales</taxon>
        <taxon>Pseudomonadaceae</taxon>
        <taxon>Pseudomonas</taxon>
    </lineage>
</organism>
<dbReference type="Pfam" id="PF00724">
    <property type="entry name" value="Oxidored_FMN"/>
    <property type="match status" value="1"/>
</dbReference>
<dbReference type="GO" id="GO:0005829">
    <property type="term" value="C:cytosol"/>
    <property type="evidence" value="ECO:0007669"/>
    <property type="project" value="UniProtKB-ARBA"/>
</dbReference>
<name>A0A191YWI2_9PSED</name>
<dbReference type="InterPro" id="IPR001155">
    <property type="entry name" value="OxRdtase_FMN_N"/>
</dbReference>
<dbReference type="EMBL" id="CP014870">
    <property type="protein sequence ID" value="ANJ57086.1"/>
    <property type="molecule type" value="Genomic_DNA"/>
</dbReference>
<sequence length="380" mass="41034">METPMSTLFEEFRMGDTTLKNRIVMAPLTRSRAPDDAADERVALYYAQRATAGLIVSEGTPISREGQGYLFNPGIFTPEQIAGWRLTTHSVHSVGGKMFAQIWHVGRVSHPSIQEGGKLPVSATSKQAVGATAFGYDADGKPALVEPPAPRQLTTAEVSRIVGEFAQAAENAIEAGFDGVEIHGANGYLFEQFMNPLVNDRTDQYSADQLENRLRFTLEVIDAVVARIGAGRVGIRISPYGQLFDMPLYEQIDETYTALATEIGARQLAYVHVMDQSGFPAPGTEGGGGGPKATFISLLSTMKSKLPDTALILAGGMSRQRAQDLINDGIIDLAAFGTAYISNPDLVARLQNNWPLTEAKRETFYGGGAEGYVDYAPHRG</sequence>
<dbReference type="AlphaFoldDB" id="A0A191YWI2"/>
<dbReference type="Proteomes" id="UP000078354">
    <property type="component" value="Chromosome"/>
</dbReference>
<gene>
    <name evidence="5" type="ORF">PMA3_18795</name>
</gene>
<accession>A0A191YWI2</accession>
<keyword evidence="3" id="KW-0560">Oxidoreductase</keyword>
<dbReference type="Gene3D" id="3.20.20.70">
    <property type="entry name" value="Aldolase class I"/>
    <property type="match status" value="1"/>
</dbReference>
<dbReference type="CDD" id="cd02933">
    <property type="entry name" value="OYE_like_FMN"/>
    <property type="match status" value="1"/>
</dbReference>
<dbReference type="InterPro" id="IPR045247">
    <property type="entry name" value="Oye-like"/>
</dbReference>
<proteinExistence type="inferred from homology"/>
<evidence type="ECO:0000256" key="3">
    <source>
        <dbReference type="ARBA" id="ARBA00023002"/>
    </source>
</evidence>
<evidence type="ECO:0000256" key="2">
    <source>
        <dbReference type="ARBA" id="ARBA00005979"/>
    </source>
</evidence>
<dbReference type="GO" id="GO:0016628">
    <property type="term" value="F:oxidoreductase activity, acting on the CH-CH group of donors, NAD or NADP as acceptor"/>
    <property type="evidence" value="ECO:0007669"/>
    <property type="project" value="UniProtKB-ARBA"/>
</dbReference>
<reference evidence="5 6" key="1">
    <citation type="journal article" date="2018" name="Syst. Appl. Microbiol.">
        <title>Pseudomonas silesiensis sp. nov. strain A3T isolated from a biological pesticide sewage treatment plant and analysis of the complete genome sequence.</title>
        <authorList>
            <person name="Kaminski M.A."/>
            <person name="Furmanczyk E.M."/>
            <person name="Sobczak A."/>
            <person name="Dziembowski A."/>
            <person name="Lipinski L."/>
        </authorList>
    </citation>
    <scope>NUCLEOTIDE SEQUENCE [LARGE SCALE GENOMIC DNA]</scope>
    <source>
        <strain evidence="5 6">A3</strain>
    </source>
</reference>
<dbReference type="STRING" id="1853130.PMA3_18795"/>
<dbReference type="SUPFAM" id="SSF51395">
    <property type="entry name" value="FMN-linked oxidoreductases"/>
    <property type="match status" value="1"/>
</dbReference>
<protein>
    <submittedName>
        <fullName evidence="5">Alkene reductase</fullName>
    </submittedName>
</protein>
<dbReference type="PANTHER" id="PTHR22893:SF91">
    <property type="entry name" value="NADPH DEHYDROGENASE 2-RELATED"/>
    <property type="match status" value="1"/>
</dbReference>
<dbReference type="KEGG" id="psil:PMA3_18795"/>
<comment type="cofactor">
    <cofactor evidence="1">
        <name>FMN</name>
        <dbReference type="ChEBI" id="CHEBI:58210"/>
    </cofactor>
</comment>
<evidence type="ECO:0000259" key="4">
    <source>
        <dbReference type="Pfam" id="PF00724"/>
    </source>
</evidence>
<comment type="similarity">
    <text evidence="2">Belongs to the NADH:flavin oxidoreductase/NADH oxidase family.</text>
</comment>
<dbReference type="InterPro" id="IPR013785">
    <property type="entry name" value="Aldolase_TIM"/>
</dbReference>
<feature type="domain" description="NADH:flavin oxidoreductase/NADH oxidase N-terminal" evidence="4">
    <location>
        <begin position="8"/>
        <end position="355"/>
    </location>
</feature>
<dbReference type="GO" id="GO:0010181">
    <property type="term" value="F:FMN binding"/>
    <property type="evidence" value="ECO:0007669"/>
    <property type="project" value="InterPro"/>
</dbReference>
<keyword evidence="6" id="KW-1185">Reference proteome</keyword>
<dbReference type="FunFam" id="3.20.20.70:FF:000059">
    <property type="entry name" value="N-ethylmaleimide reductase, FMN-linked"/>
    <property type="match status" value="1"/>
</dbReference>